<organism evidence="2 3">
    <name type="scientific">Tetracentron sinense</name>
    <name type="common">Spur-leaf</name>
    <dbReference type="NCBI Taxonomy" id="13715"/>
    <lineage>
        <taxon>Eukaryota</taxon>
        <taxon>Viridiplantae</taxon>
        <taxon>Streptophyta</taxon>
        <taxon>Embryophyta</taxon>
        <taxon>Tracheophyta</taxon>
        <taxon>Spermatophyta</taxon>
        <taxon>Magnoliopsida</taxon>
        <taxon>Trochodendrales</taxon>
        <taxon>Trochodendraceae</taxon>
        <taxon>Tetracentron</taxon>
    </lineage>
</organism>
<evidence type="ECO:0000256" key="1">
    <source>
        <dbReference type="SAM" id="MobiDB-lite"/>
    </source>
</evidence>
<keyword evidence="3" id="KW-1185">Reference proteome</keyword>
<dbReference type="OrthoDB" id="1879501at2759"/>
<dbReference type="PANTHER" id="PTHR34780">
    <property type="entry name" value="OS08G0427800 PROTEIN"/>
    <property type="match status" value="1"/>
</dbReference>
<proteinExistence type="predicted"/>
<evidence type="ECO:0000313" key="3">
    <source>
        <dbReference type="Proteomes" id="UP000655225"/>
    </source>
</evidence>
<accession>A0A834YAI6</accession>
<dbReference type="EMBL" id="JABCRI010000023">
    <property type="protein sequence ID" value="KAF8378591.1"/>
    <property type="molecule type" value="Genomic_DNA"/>
</dbReference>
<reference evidence="2 3" key="1">
    <citation type="submission" date="2020-04" db="EMBL/GenBank/DDBJ databases">
        <title>Plant Genome Project.</title>
        <authorList>
            <person name="Zhang R.-G."/>
        </authorList>
    </citation>
    <scope>NUCLEOTIDE SEQUENCE [LARGE SCALE GENOMIC DNA]</scope>
    <source>
        <strain evidence="2">YNK0</strain>
        <tissue evidence="2">Leaf</tissue>
    </source>
</reference>
<protein>
    <submittedName>
        <fullName evidence="2">Uncharacterized protein</fullName>
    </submittedName>
</protein>
<dbReference type="Proteomes" id="UP000655225">
    <property type="component" value="Unassembled WGS sequence"/>
</dbReference>
<dbReference type="PANTHER" id="PTHR34780:SF5">
    <property type="entry name" value="OS02G0733900 PROTEIN"/>
    <property type="match status" value="1"/>
</dbReference>
<sequence>MEQRKNNSSNRKEEENDLMGFPIHNQVRKIKQEYQKIKDMFPPQPEMRLVLPEITRQLSRSPLGIAGRAIVVGD</sequence>
<gene>
    <name evidence="2" type="ORF">HHK36_029939</name>
</gene>
<evidence type="ECO:0000313" key="2">
    <source>
        <dbReference type="EMBL" id="KAF8378591.1"/>
    </source>
</evidence>
<feature type="compositionally biased region" description="Basic and acidic residues" evidence="1">
    <location>
        <begin position="1"/>
        <end position="14"/>
    </location>
</feature>
<dbReference type="OMA" id="MEHRRGN"/>
<dbReference type="AlphaFoldDB" id="A0A834YAI6"/>
<comment type="caution">
    <text evidence="2">The sequence shown here is derived from an EMBL/GenBank/DDBJ whole genome shotgun (WGS) entry which is preliminary data.</text>
</comment>
<feature type="region of interest" description="Disordered" evidence="1">
    <location>
        <begin position="1"/>
        <end position="24"/>
    </location>
</feature>
<name>A0A834YAI6_TETSI</name>